<feature type="domain" description="6-phosphogluconate dehydrogenase NADP-binding" evidence="5">
    <location>
        <begin position="2"/>
        <end position="157"/>
    </location>
</feature>
<keyword evidence="2" id="KW-0560">Oxidoreductase</keyword>
<dbReference type="SUPFAM" id="SSF51735">
    <property type="entry name" value="NAD(P)-binding Rossmann-fold domains"/>
    <property type="match status" value="1"/>
</dbReference>
<dbReference type="PANTHER" id="PTHR43580:SF9">
    <property type="entry name" value="GLYOXYLATE_SUCCINIC SEMIALDEHYDE REDUCTASE 1"/>
    <property type="match status" value="1"/>
</dbReference>
<dbReference type="Pfam" id="PF03446">
    <property type="entry name" value="NAD_binding_2"/>
    <property type="match status" value="1"/>
</dbReference>
<dbReference type="RefSeq" id="WP_144864585.1">
    <property type="nucleotide sequence ID" value="NZ_LR213782.1"/>
</dbReference>
<dbReference type="OrthoDB" id="9786703at2"/>
<dbReference type="PANTHER" id="PTHR43580">
    <property type="entry name" value="OXIDOREDUCTASE GLYR1-RELATED"/>
    <property type="match status" value="1"/>
</dbReference>
<evidence type="ECO:0000313" key="8">
    <source>
        <dbReference type="Proteomes" id="UP000320055"/>
    </source>
</evidence>
<evidence type="ECO:0000256" key="2">
    <source>
        <dbReference type="ARBA" id="ARBA00023002"/>
    </source>
</evidence>
<dbReference type="Proteomes" id="UP000320055">
    <property type="component" value="Unassembled WGS sequence"/>
</dbReference>
<dbReference type="InterPro" id="IPR051265">
    <property type="entry name" value="HIBADH-related_NP60_sf"/>
</dbReference>
<dbReference type="Gene3D" id="1.10.1040.10">
    <property type="entry name" value="N-(1-d-carboxylethyl)-l-norvaline Dehydrogenase, domain 2"/>
    <property type="match status" value="1"/>
</dbReference>
<evidence type="ECO:0000256" key="3">
    <source>
        <dbReference type="ARBA" id="ARBA00023027"/>
    </source>
</evidence>
<dbReference type="EMBL" id="CAACVJ010000124">
    <property type="protein sequence ID" value="VEP13639.1"/>
    <property type="molecule type" value="Genomic_DNA"/>
</dbReference>
<dbReference type="GO" id="GO:0050661">
    <property type="term" value="F:NADP binding"/>
    <property type="evidence" value="ECO:0007669"/>
    <property type="project" value="InterPro"/>
</dbReference>
<dbReference type="Pfam" id="PF14833">
    <property type="entry name" value="NAD_binding_11"/>
    <property type="match status" value="1"/>
</dbReference>
<evidence type="ECO:0000259" key="6">
    <source>
        <dbReference type="Pfam" id="PF14833"/>
    </source>
</evidence>
<feature type="domain" description="3-hydroxyisobutyrate dehydrogenase-like NAD-binding" evidence="6">
    <location>
        <begin position="162"/>
        <end position="282"/>
    </location>
</feature>
<protein>
    <submittedName>
        <fullName evidence="7">6-phosphogluconate dehydrogenase NAD-binding protein</fullName>
    </submittedName>
</protein>
<gene>
    <name evidence="7" type="ORF">H1P_210020</name>
</gene>
<dbReference type="InterPro" id="IPR015815">
    <property type="entry name" value="HIBADH-related"/>
</dbReference>
<dbReference type="InterPro" id="IPR029154">
    <property type="entry name" value="HIBADH-like_NADP-bd"/>
</dbReference>
<evidence type="ECO:0000259" key="5">
    <source>
        <dbReference type="Pfam" id="PF03446"/>
    </source>
</evidence>
<comment type="similarity">
    <text evidence="1">Belongs to the HIBADH-related family.</text>
</comment>
<evidence type="ECO:0000256" key="4">
    <source>
        <dbReference type="PIRSR" id="PIRSR000103-1"/>
    </source>
</evidence>
<dbReference type="AlphaFoldDB" id="A0A563VQI2"/>
<proteinExistence type="inferred from homology"/>
<reference evidence="7 8" key="1">
    <citation type="submission" date="2019-01" db="EMBL/GenBank/DDBJ databases">
        <authorList>
            <person name="Brito A."/>
        </authorList>
    </citation>
    <scope>NUCLEOTIDE SEQUENCE [LARGE SCALE GENOMIC DNA]</scope>
    <source>
        <strain evidence="7">1</strain>
    </source>
</reference>
<feature type="active site" evidence="4">
    <location>
        <position position="168"/>
    </location>
</feature>
<keyword evidence="8" id="KW-1185">Reference proteome</keyword>
<dbReference type="GO" id="GO:0051287">
    <property type="term" value="F:NAD binding"/>
    <property type="evidence" value="ECO:0007669"/>
    <property type="project" value="InterPro"/>
</dbReference>
<accession>A0A563VQI2</accession>
<dbReference type="InterPro" id="IPR006115">
    <property type="entry name" value="6PGDH_NADP-bd"/>
</dbReference>
<dbReference type="InterPro" id="IPR013328">
    <property type="entry name" value="6PGD_dom2"/>
</dbReference>
<dbReference type="SUPFAM" id="SSF48179">
    <property type="entry name" value="6-phosphogluconate dehydrogenase C-terminal domain-like"/>
    <property type="match status" value="1"/>
</dbReference>
<dbReference type="InterPro" id="IPR008927">
    <property type="entry name" value="6-PGluconate_DH-like_C_sf"/>
</dbReference>
<dbReference type="InterPro" id="IPR036291">
    <property type="entry name" value="NAD(P)-bd_dom_sf"/>
</dbReference>
<dbReference type="PIRSF" id="PIRSF000103">
    <property type="entry name" value="HIBADH"/>
    <property type="match status" value="1"/>
</dbReference>
<sequence>MKIGLIGTGLMGQPMALKLLEAGLSVIVYNRTTSKLQPLQKAGAIAANSPKTVVEEADCIILMLTDANAIKEMLLAENTLSLLKKCTIIQMGTISPQESTTICNSITAAEGEYLEAPVLGSIPQVKTGELIVMVGSTEAQFSQWKPVLKHYSPEPMHIGAVGTASAMKLALNQLIAGLTSTFALTLGFVQRQGVDVEQFMQVVRESALYAPTFDKKLSRMCDRNFANPNFPTKHLLKDTDLFLTQAQELGLVTDNLEGIKSIIEKAIALGLADADYSAIYNAINPE</sequence>
<evidence type="ECO:0000313" key="7">
    <source>
        <dbReference type="EMBL" id="VEP13639.1"/>
    </source>
</evidence>
<dbReference type="Gene3D" id="3.40.50.720">
    <property type="entry name" value="NAD(P)-binding Rossmann-like Domain"/>
    <property type="match status" value="1"/>
</dbReference>
<organism evidence="7 8">
    <name type="scientific">Hyella patelloides LEGE 07179</name>
    <dbReference type="NCBI Taxonomy" id="945734"/>
    <lineage>
        <taxon>Bacteria</taxon>
        <taxon>Bacillati</taxon>
        <taxon>Cyanobacteriota</taxon>
        <taxon>Cyanophyceae</taxon>
        <taxon>Pleurocapsales</taxon>
        <taxon>Hyellaceae</taxon>
        <taxon>Hyella</taxon>
    </lineage>
</organism>
<evidence type="ECO:0000256" key="1">
    <source>
        <dbReference type="ARBA" id="ARBA00009080"/>
    </source>
</evidence>
<dbReference type="GO" id="GO:0016491">
    <property type="term" value="F:oxidoreductase activity"/>
    <property type="evidence" value="ECO:0007669"/>
    <property type="project" value="UniProtKB-KW"/>
</dbReference>
<keyword evidence="3" id="KW-0520">NAD</keyword>
<name>A0A563VQI2_9CYAN</name>